<evidence type="ECO:0000256" key="14">
    <source>
        <dbReference type="RuleBase" id="RU366074"/>
    </source>
</evidence>
<evidence type="ECO:0000256" key="6">
    <source>
        <dbReference type="ARBA" id="ARBA00022857"/>
    </source>
</evidence>
<dbReference type="InterPro" id="IPR002347">
    <property type="entry name" value="SDR_fam"/>
</dbReference>
<evidence type="ECO:0000256" key="9">
    <source>
        <dbReference type="ARBA" id="ARBA00023160"/>
    </source>
</evidence>
<evidence type="ECO:0000256" key="8">
    <source>
        <dbReference type="ARBA" id="ARBA00023098"/>
    </source>
</evidence>
<dbReference type="NCBIfam" id="NF004198">
    <property type="entry name" value="PRK05653.1-3"/>
    <property type="match status" value="1"/>
</dbReference>
<feature type="active site" description="Proton acceptor" evidence="12">
    <location>
        <position position="155"/>
    </location>
</feature>
<evidence type="ECO:0000256" key="11">
    <source>
        <dbReference type="ARBA" id="ARBA00048508"/>
    </source>
</evidence>
<keyword evidence="5 14" id="KW-0276">Fatty acid metabolism</keyword>
<dbReference type="NCBIfam" id="TIGR01830">
    <property type="entry name" value="3oxo_ACP_reduc"/>
    <property type="match status" value="1"/>
</dbReference>
<keyword evidence="17" id="KW-1185">Reference proteome</keyword>
<dbReference type="GO" id="GO:0051287">
    <property type="term" value="F:NAD binding"/>
    <property type="evidence" value="ECO:0007669"/>
    <property type="project" value="UniProtKB-UniRule"/>
</dbReference>
<comment type="subunit">
    <text evidence="14">Homotetramer.</text>
</comment>
<dbReference type="EMBL" id="FRAG01000017">
    <property type="protein sequence ID" value="SHJ95702.1"/>
    <property type="molecule type" value="Genomic_DNA"/>
</dbReference>
<evidence type="ECO:0000256" key="7">
    <source>
        <dbReference type="ARBA" id="ARBA00023002"/>
    </source>
</evidence>
<feature type="binding site" evidence="13">
    <location>
        <position position="90"/>
    </location>
    <ligand>
        <name>NADP(+)</name>
        <dbReference type="ChEBI" id="CHEBI:58349"/>
    </ligand>
</feature>
<name>A0A1M6NJH6_PARC5</name>
<dbReference type="InterPro" id="IPR036291">
    <property type="entry name" value="NAD(P)-bd_dom_sf"/>
</dbReference>
<dbReference type="InterPro" id="IPR011284">
    <property type="entry name" value="3oxo_ACP_reduc"/>
</dbReference>
<dbReference type="PRINTS" id="PR00080">
    <property type="entry name" value="SDRFAMILY"/>
</dbReference>
<dbReference type="NCBIfam" id="NF009466">
    <property type="entry name" value="PRK12826.1-2"/>
    <property type="match status" value="1"/>
</dbReference>
<dbReference type="SUPFAM" id="SSF51735">
    <property type="entry name" value="NAD(P)-binding Rossmann-fold domains"/>
    <property type="match status" value="1"/>
</dbReference>
<keyword evidence="8 14" id="KW-0443">Lipid metabolism</keyword>
<gene>
    <name evidence="16" type="ORF">SAMN02745912_01746</name>
</gene>
<reference evidence="16 17" key="1">
    <citation type="submission" date="2016-11" db="EMBL/GenBank/DDBJ databases">
        <authorList>
            <person name="Jaros S."/>
            <person name="Januszkiewicz K."/>
            <person name="Wedrychowicz H."/>
        </authorList>
    </citation>
    <scope>NUCLEOTIDE SEQUENCE [LARGE SCALE GENOMIC DNA]</scope>
    <source>
        <strain evidence="16 17">DSM 15212</strain>
    </source>
</reference>
<dbReference type="NCBIfam" id="NF005559">
    <property type="entry name" value="PRK07231.1"/>
    <property type="match status" value="1"/>
</dbReference>
<protein>
    <recommendedName>
        <fullName evidence="14">3-oxoacyl-[acyl-carrier-protein] reductase</fullName>
        <ecNumber evidence="14">1.1.1.100</ecNumber>
    </recommendedName>
</protein>
<dbReference type="CDD" id="cd05333">
    <property type="entry name" value="BKR_SDR_c"/>
    <property type="match status" value="1"/>
</dbReference>
<dbReference type="GO" id="GO:0004316">
    <property type="term" value="F:3-oxoacyl-[acyl-carrier-protein] reductase (NADPH) activity"/>
    <property type="evidence" value="ECO:0007669"/>
    <property type="project" value="UniProtKB-UniRule"/>
</dbReference>
<dbReference type="STRING" id="1121301.SAMN02745912_01746"/>
<evidence type="ECO:0000256" key="3">
    <source>
        <dbReference type="ARBA" id="ARBA00006484"/>
    </source>
</evidence>
<feature type="binding site" evidence="13">
    <location>
        <position position="188"/>
    </location>
    <ligand>
        <name>NADP(+)</name>
        <dbReference type="ChEBI" id="CHEBI:58349"/>
    </ligand>
</feature>
<dbReference type="PANTHER" id="PTHR42879">
    <property type="entry name" value="3-OXOACYL-(ACYL-CARRIER-PROTEIN) REDUCTASE"/>
    <property type="match status" value="1"/>
</dbReference>
<dbReference type="InterPro" id="IPR050259">
    <property type="entry name" value="SDR"/>
</dbReference>
<dbReference type="PRINTS" id="PR00081">
    <property type="entry name" value="GDHRDH"/>
</dbReference>
<comment type="similarity">
    <text evidence="3 14">Belongs to the short-chain dehydrogenases/reductases (SDR) family.</text>
</comment>
<dbReference type="NCBIfam" id="NF004199">
    <property type="entry name" value="PRK05653.1-4"/>
    <property type="match status" value="1"/>
</dbReference>
<evidence type="ECO:0000313" key="16">
    <source>
        <dbReference type="EMBL" id="SHJ95702.1"/>
    </source>
</evidence>
<dbReference type="Pfam" id="PF13561">
    <property type="entry name" value="adh_short_C2"/>
    <property type="match status" value="1"/>
</dbReference>
<dbReference type="EC" id="1.1.1.100" evidence="14"/>
<dbReference type="GO" id="GO:0006633">
    <property type="term" value="P:fatty acid biosynthetic process"/>
    <property type="evidence" value="ECO:0007669"/>
    <property type="project" value="UniProtKB-UniPathway"/>
</dbReference>
<dbReference type="FunFam" id="3.40.50.720:FF:000037">
    <property type="entry name" value="3-oxoacyl-[acyl-carrier-protein] reductase FabG"/>
    <property type="match status" value="1"/>
</dbReference>
<dbReference type="GO" id="GO:0008202">
    <property type="term" value="P:steroid metabolic process"/>
    <property type="evidence" value="ECO:0007669"/>
    <property type="project" value="UniProtKB-KW"/>
</dbReference>
<evidence type="ECO:0000256" key="2">
    <source>
        <dbReference type="ARBA" id="ARBA00005194"/>
    </source>
</evidence>
<dbReference type="NCBIfam" id="NF047420">
    <property type="entry name" value="EF_P_mod_YmfI"/>
    <property type="match status" value="1"/>
</dbReference>
<dbReference type="Gene3D" id="3.40.50.720">
    <property type="entry name" value="NAD(P)-binding Rossmann-like Domain"/>
    <property type="match status" value="1"/>
</dbReference>
<evidence type="ECO:0000259" key="15">
    <source>
        <dbReference type="SMART" id="SM00822"/>
    </source>
</evidence>
<feature type="binding site" evidence="13">
    <location>
        <begin position="12"/>
        <end position="15"/>
    </location>
    <ligand>
        <name>NADP(+)</name>
        <dbReference type="ChEBI" id="CHEBI:58349"/>
    </ligand>
</feature>
<dbReference type="SMART" id="SM00822">
    <property type="entry name" value="PKS_KR"/>
    <property type="match status" value="1"/>
</dbReference>
<comment type="function">
    <text evidence="1 14">Catalyzes the NADPH-dependent reduction of beta-ketoacyl-ACP substrates to beta-hydroxyacyl-ACP products, the first reductive step in the elongation cycle of fatty acid biosynthesis.</text>
</comment>
<feature type="binding site" evidence="13">
    <location>
        <begin position="155"/>
        <end position="159"/>
    </location>
    <ligand>
        <name>NADP(+)</name>
        <dbReference type="ChEBI" id="CHEBI:58349"/>
    </ligand>
</feature>
<evidence type="ECO:0000256" key="13">
    <source>
        <dbReference type="PIRSR" id="PIRSR611284-2"/>
    </source>
</evidence>
<evidence type="ECO:0000313" key="17">
    <source>
        <dbReference type="Proteomes" id="UP000184465"/>
    </source>
</evidence>
<evidence type="ECO:0000256" key="4">
    <source>
        <dbReference type="ARBA" id="ARBA00022516"/>
    </source>
</evidence>
<feature type="domain" description="Ketoreductase" evidence="15">
    <location>
        <begin position="6"/>
        <end position="186"/>
    </location>
</feature>
<comment type="catalytic activity">
    <reaction evidence="11 14">
        <text>a (3R)-hydroxyacyl-[ACP] + NADP(+) = a 3-oxoacyl-[ACP] + NADPH + H(+)</text>
        <dbReference type="Rhea" id="RHEA:17397"/>
        <dbReference type="Rhea" id="RHEA-COMP:9916"/>
        <dbReference type="Rhea" id="RHEA-COMP:9945"/>
        <dbReference type="ChEBI" id="CHEBI:15378"/>
        <dbReference type="ChEBI" id="CHEBI:57783"/>
        <dbReference type="ChEBI" id="CHEBI:58349"/>
        <dbReference type="ChEBI" id="CHEBI:78776"/>
        <dbReference type="ChEBI" id="CHEBI:78827"/>
        <dbReference type="EC" id="1.1.1.100"/>
    </reaction>
</comment>
<dbReference type="InterPro" id="IPR057326">
    <property type="entry name" value="KR_dom"/>
</dbReference>
<dbReference type="OrthoDB" id="9803333at2"/>
<keyword evidence="6 13" id="KW-0521">NADP</keyword>
<proteinExistence type="inferred from homology"/>
<sequence length="247" mass="26413">MNLSGKTAIITGGSRGIGKAIAIKLAEKGANIVVNYTSNSNKAEEVVEEIKKMGREALAIKADVSNSEDVKNLVKEVEKNFSSIDILINNAGITRDTLLIRMKDDDWDKVMDVNLKGTFLCTKLVGKKMMKQRSGKIVNITSVVGIIGNAGQTNYSASKAGVIGFTKSSAKELASRGVNVNAVAPGFIETDMTEKLSEEVVKNYSKSIPLGKMGKPEDVANVVAFLCSEESDYLTGQVINVDGGMVM</sequence>
<dbReference type="Proteomes" id="UP000184465">
    <property type="component" value="Unassembled WGS sequence"/>
</dbReference>
<comment type="pathway">
    <text evidence="2 14">Lipid metabolism; fatty acid biosynthesis.</text>
</comment>
<organism evidence="16 17">
    <name type="scientific">Paramaledivibacter caminithermalis (strain DSM 15212 / CIP 107654 / DViRD3)</name>
    <name type="common">Clostridium caminithermale</name>
    <dbReference type="NCBI Taxonomy" id="1121301"/>
    <lineage>
        <taxon>Bacteria</taxon>
        <taxon>Bacillati</taxon>
        <taxon>Bacillota</taxon>
        <taxon>Clostridia</taxon>
        <taxon>Peptostreptococcales</taxon>
        <taxon>Caminicellaceae</taxon>
        <taxon>Paramaledivibacter</taxon>
    </lineage>
</organism>
<keyword evidence="9 14" id="KW-0275">Fatty acid biosynthesis</keyword>
<evidence type="ECO:0000256" key="5">
    <source>
        <dbReference type="ARBA" id="ARBA00022832"/>
    </source>
</evidence>
<dbReference type="RefSeq" id="WP_073148980.1">
    <property type="nucleotide sequence ID" value="NZ_FRAG01000017.1"/>
</dbReference>
<accession>A0A1M6NJH6</accession>
<keyword evidence="4 14" id="KW-0444">Lipid biosynthesis</keyword>
<keyword evidence="7 14" id="KW-0560">Oxidoreductase</keyword>
<evidence type="ECO:0000256" key="1">
    <source>
        <dbReference type="ARBA" id="ARBA00002607"/>
    </source>
</evidence>
<dbReference type="AlphaFoldDB" id="A0A1M6NJH6"/>
<dbReference type="UniPathway" id="UPA00094"/>
<keyword evidence="10" id="KW-0753">Steroid metabolism</keyword>
<dbReference type="PANTHER" id="PTHR42879:SF2">
    <property type="entry name" value="3-OXOACYL-[ACYL-CARRIER-PROTEIN] REDUCTASE FABG"/>
    <property type="match status" value="1"/>
</dbReference>
<evidence type="ECO:0000256" key="12">
    <source>
        <dbReference type="PIRSR" id="PIRSR611284-1"/>
    </source>
</evidence>
<evidence type="ECO:0000256" key="10">
    <source>
        <dbReference type="ARBA" id="ARBA00023221"/>
    </source>
</evidence>